<dbReference type="EMBL" id="OU893345">
    <property type="protein sequence ID" value="CAG9785880.1"/>
    <property type="molecule type" value="Genomic_DNA"/>
</dbReference>
<accession>A0A9N9QYM8</accession>
<sequence>MDDTLPVSREPVPTLSPDAVTPPRPSTAYPSHVTTDLPFISNMEEISFWITTKQAPCLYNYDNVIKRQCEQAQRSKPKSVQSMLLGISPKKKKKRKLSLLDDESVSTGKQQNVYFDSSQNKTQPIVLDSCKSDTFGSDLDFNIKSPSMRNKSKRAKLNKSNRTTVHKRNKIATSTPKAAGTLRRSLRKTQRNIKNNSHLNDSFEVFNCEIINSNNTNNIDSGKESAPKAKKSSAIFTSGDQSSPKQKFNKTAKLIRSNNGQLDDMSDVSGFTANYIRSTKIHSSKKLRITSSKRGRNLMKASQDIGKKHDNSLIICLNKSVNTGMSKAPLMNSSMDSSQNVLNLVTLKNNDKSTKVSRSTSLLKFMDARNGNNKSSNNMDDKGIASNNINVSFNSKSSITSRYPIRHKNSLADGMSPINYTKKCSLVVDNRVDKNTNDFNDSDRKENPVENMVSRTRSGKCIGLMLRQPENSVLVLSNSVDPVSSLTSINVASPNVRTGSRSKRRGCMLTKALDSAKKKNRNEHRGSLRDKSGFTACFSDSDEDYLPIKHKKFFC</sequence>
<feature type="region of interest" description="Disordered" evidence="1">
    <location>
        <begin position="1"/>
        <end position="29"/>
    </location>
</feature>
<feature type="compositionally biased region" description="Basic residues" evidence="1">
    <location>
        <begin position="150"/>
        <end position="167"/>
    </location>
</feature>
<gene>
    <name evidence="2" type="ORF">DIATSA_LOCUS3878</name>
</gene>
<evidence type="ECO:0000313" key="2">
    <source>
        <dbReference type="EMBL" id="CAG9785880.1"/>
    </source>
</evidence>
<keyword evidence="3" id="KW-1185">Reference proteome</keyword>
<organism evidence="2 3">
    <name type="scientific">Diatraea saccharalis</name>
    <name type="common">sugarcane borer</name>
    <dbReference type="NCBI Taxonomy" id="40085"/>
    <lineage>
        <taxon>Eukaryota</taxon>
        <taxon>Metazoa</taxon>
        <taxon>Ecdysozoa</taxon>
        <taxon>Arthropoda</taxon>
        <taxon>Hexapoda</taxon>
        <taxon>Insecta</taxon>
        <taxon>Pterygota</taxon>
        <taxon>Neoptera</taxon>
        <taxon>Endopterygota</taxon>
        <taxon>Lepidoptera</taxon>
        <taxon>Glossata</taxon>
        <taxon>Ditrysia</taxon>
        <taxon>Pyraloidea</taxon>
        <taxon>Crambidae</taxon>
        <taxon>Crambinae</taxon>
        <taxon>Diatraea</taxon>
    </lineage>
</organism>
<name>A0A9N9QYM8_9NEOP</name>
<proteinExistence type="predicted"/>
<dbReference type="AlphaFoldDB" id="A0A9N9QYM8"/>
<protein>
    <submittedName>
        <fullName evidence="2">Uncharacterized protein</fullName>
    </submittedName>
</protein>
<reference evidence="2" key="2">
    <citation type="submission" date="2022-10" db="EMBL/GenBank/DDBJ databases">
        <authorList>
            <consortium name="ENA_rothamsted_submissions"/>
            <consortium name="culmorum"/>
            <person name="King R."/>
        </authorList>
    </citation>
    <scope>NUCLEOTIDE SEQUENCE</scope>
</reference>
<dbReference type="Proteomes" id="UP001153714">
    <property type="component" value="Chromosome 14"/>
</dbReference>
<evidence type="ECO:0000256" key="1">
    <source>
        <dbReference type="SAM" id="MobiDB-lite"/>
    </source>
</evidence>
<feature type="compositionally biased region" description="Polar residues" evidence="1">
    <location>
        <begin position="235"/>
        <end position="246"/>
    </location>
</feature>
<evidence type="ECO:0000313" key="3">
    <source>
        <dbReference type="Proteomes" id="UP001153714"/>
    </source>
</evidence>
<feature type="region of interest" description="Disordered" evidence="1">
    <location>
        <begin position="145"/>
        <end position="167"/>
    </location>
</feature>
<dbReference type="OrthoDB" id="7367897at2759"/>
<reference evidence="2" key="1">
    <citation type="submission" date="2021-12" db="EMBL/GenBank/DDBJ databases">
        <authorList>
            <person name="King R."/>
        </authorList>
    </citation>
    <scope>NUCLEOTIDE SEQUENCE</scope>
</reference>
<feature type="region of interest" description="Disordered" evidence="1">
    <location>
        <begin position="216"/>
        <end position="248"/>
    </location>
</feature>